<protein>
    <recommendedName>
        <fullName evidence="4">Leucine-rich repeat-containing N-terminal plant-type domain-containing protein</fullName>
    </recommendedName>
</protein>
<evidence type="ECO:0000256" key="3">
    <source>
        <dbReference type="ARBA" id="ARBA00022737"/>
    </source>
</evidence>
<dbReference type="SUPFAM" id="SSF52058">
    <property type="entry name" value="L domain-like"/>
    <property type="match status" value="1"/>
</dbReference>
<feature type="domain" description="Leucine-rich repeat-containing N-terminal plant-type" evidence="4">
    <location>
        <begin position="10"/>
        <end position="56"/>
    </location>
</feature>
<organism evidence="5 6">
    <name type="scientific">Stephania cephalantha</name>
    <dbReference type="NCBI Taxonomy" id="152367"/>
    <lineage>
        <taxon>Eukaryota</taxon>
        <taxon>Viridiplantae</taxon>
        <taxon>Streptophyta</taxon>
        <taxon>Embryophyta</taxon>
        <taxon>Tracheophyta</taxon>
        <taxon>Spermatophyta</taxon>
        <taxon>Magnoliopsida</taxon>
        <taxon>Ranunculales</taxon>
        <taxon>Menispermaceae</taxon>
        <taxon>Menispermoideae</taxon>
        <taxon>Cissampelideae</taxon>
        <taxon>Stephania</taxon>
    </lineage>
</organism>
<evidence type="ECO:0000256" key="1">
    <source>
        <dbReference type="ARBA" id="ARBA00022614"/>
    </source>
</evidence>
<dbReference type="Proteomes" id="UP001419268">
    <property type="component" value="Unassembled WGS sequence"/>
</dbReference>
<dbReference type="InterPro" id="IPR032675">
    <property type="entry name" value="LRR_dom_sf"/>
</dbReference>
<keyword evidence="2" id="KW-0732">Signal</keyword>
<evidence type="ECO:0000313" key="6">
    <source>
        <dbReference type="Proteomes" id="UP001419268"/>
    </source>
</evidence>
<keyword evidence="1" id="KW-0433">Leucine-rich repeat</keyword>
<dbReference type="InterPro" id="IPR013210">
    <property type="entry name" value="LRR_N_plant-typ"/>
</dbReference>
<evidence type="ECO:0000256" key="2">
    <source>
        <dbReference type="ARBA" id="ARBA00022729"/>
    </source>
</evidence>
<sequence length="129" mass="14731">MFHASISCSDHEMQVLLQFKSSLIQNSSTDDEINYDLESWDSNTINCCDWERVFCDDSSSHVVALDLSKLYLETLEVVAPIISNITSLKKLDLSKNFLRQGEIPENVLANLFQLESDLSYNYDSDELIN</sequence>
<dbReference type="InterPro" id="IPR053211">
    <property type="entry name" value="DNA_repair-toleration"/>
</dbReference>
<name>A0AAP0PPQ9_9MAGN</name>
<dbReference type="PANTHER" id="PTHR48060:SF21">
    <property type="entry name" value="L DOMAIN-LIKE PROTEIN"/>
    <property type="match status" value="1"/>
</dbReference>
<dbReference type="EMBL" id="JBBNAG010000003">
    <property type="protein sequence ID" value="KAK9149830.1"/>
    <property type="molecule type" value="Genomic_DNA"/>
</dbReference>
<keyword evidence="6" id="KW-1185">Reference proteome</keyword>
<accession>A0AAP0PPQ9</accession>
<gene>
    <name evidence="5" type="ORF">Scep_008587</name>
</gene>
<proteinExistence type="predicted"/>
<reference evidence="5 6" key="1">
    <citation type="submission" date="2024-01" db="EMBL/GenBank/DDBJ databases">
        <title>Genome assemblies of Stephania.</title>
        <authorList>
            <person name="Yang L."/>
        </authorList>
    </citation>
    <scope>NUCLEOTIDE SEQUENCE [LARGE SCALE GENOMIC DNA]</scope>
    <source>
        <strain evidence="5">JXDWG</strain>
        <tissue evidence="5">Leaf</tissue>
    </source>
</reference>
<evidence type="ECO:0000259" key="4">
    <source>
        <dbReference type="Pfam" id="PF08263"/>
    </source>
</evidence>
<dbReference type="AlphaFoldDB" id="A0AAP0PPQ9"/>
<keyword evidence="3" id="KW-0677">Repeat</keyword>
<evidence type="ECO:0000313" key="5">
    <source>
        <dbReference type="EMBL" id="KAK9149830.1"/>
    </source>
</evidence>
<dbReference type="PANTHER" id="PTHR48060">
    <property type="entry name" value="DNA DAMAGE-REPAIR/TOLERATION PROTEIN DRT100"/>
    <property type="match status" value="1"/>
</dbReference>
<comment type="caution">
    <text evidence="5">The sequence shown here is derived from an EMBL/GenBank/DDBJ whole genome shotgun (WGS) entry which is preliminary data.</text>
</comment>
<dbReference type="Gene3D" id="3.80.10.10">
    <property type="entry name" value="Ribonuclease Inhibitor"/>
    <property type="match status" value="1"/>
</dbReference>
<dbReference type="Pfam" id="PF08263">
    <property type="entry name" value="LRRNT_2"/>
    <property type="match status" value="1"/>
</dbReference>